<dbReference type="eggNOG" id="ENOG502QQBH">
    <property type="taxonomic scope" value="Eukaryota"/>
</dbReference>
<reference evidence="4" key="1">
    <citation type="journal article" date="2011" name="Genome Biol.">
        <title>Comparative genomics of the social amoebae Dictyostelium discoideum and Dictyostelium purpureum.</title>
        <authorList>
            <consortium name="US DOE Joint Genome Institute (JGI-PGF)"/>
            <person name="Sucgang R."/>
            <person name="Kuo A."/>
            <person name="Tian X."/>
            <person name="Salerno W."/>
            <person name="Parikh A."/>
            <person name="Feasley C.L."/>
            <person name="Dalin E."/>
            <person name="Tu H."/>
            <person name="Huang E."/>
            <person name="Barry K."/>
            <person name="Lindquist E."/>
            <person name="Shapiro H."/>
            <person name="Bruce D."/>
            <person name="Schmutz J."/>
            <person name="Salamov A."/>
            <person name="Fey P."/>
            <person name="Gaudet P."/>
            <person name="Anjard C."/>
            <person name="Babu M.M."/>
            <person name="Basu S."/>
            <person name="Bushmanova Y."/>
            <person name="van der Wel H."/>
            <person name="Katoh-Kurasawa M."/>
            <person name="Dinh C."/>
            <person name="Coutinho P.M."/>
            <person name="Saito T."/>
            <person name="Elias M."/>
            <person name="Schaap P."/>
            <person name="Kay R.R."/>
            <person name="Henrissat B."/>
            <person name="Eichinger L."/>
            <person name="Rivero F."/>
            <person name="Putnam N.H."/>
            <person name="West C.M."/>
            <person name="Loomis W.F."/>
            <person name="Chisholm R.L."/>
            <person name="Shaulsky G."/>
            <person name="Strassmann J.E."/>
            <person name="Queller D.C."/>
            <person name="Kuspa A."/>
            <person name="Grigoriev I.V."/>
        </authorList>
    </citation>
    <scope>NUCLEOTIDE SEQUENCE [LARGE SCALE GENOMIC DNA]</scope>
    <source>
        <strain evidence="4">QSDP1</strain>
    </source>
</reference>
<dbReference type="RefSeq" id="XP_003282857.1">
    <property type="nucleotide sequence ID" value="XM_003282809.1"/>
</dbReference>
<evidence type="ECO:0000313" key="4">
    <source>
        <dbReference type="Proteomes" id="UP000001064"/>
    </source>
</evidence>
<feature type="coiled-coil region" evidence="1">
    <location>
        <begin position="76"/>
        <end position="121"/>
    </location>
</feature>
<dbReference type="KEGG" id="dpp:DICPUDRAFT_96216"/>
<keyword evidence="4" id="KW-1185">Reference proteome</keyword>
<evidence type="ECO:0000259" key="2">
    <source>
        <dbReference type="Pfam" id="PF00643"/>
    </source>
</evidence>
<protein>
    <recommendedName>
        <fullName evidence="2">B box-type domain-containing protein</fullName>
    </recommendedName>
</protein>
<evidence type="ECO:0000313" key="3">
    <source>
        <dbReference type="EMBL" id="EGC40521.1"/>
    </source>
</evidence>
<evidence type="ECO:0000256" key="1">
    <source>
        <dbReference type="SAM" id="Coils"/>
    </source>
</evidence>
<dbReference type="VEuPathDB" id="AmoebaDB:DICPUDRAFT_96216"/>
<dbReference type="Pfam" id="PF00643">
    <property type="entry name" value="zf-B_box"/>
    <property type="match status" value="1"/>
</dbReference>
<dbReference type="InterPro" id="IPR008615">
    <property type="entry name" value="FNIP"/>
</dbReference>
<dbReference type="PANTHER" id="PTHR31768">
    <property type="entry name" value="B BOX-TYPE DOMAIN-CONTAINING PROTEIN"/>
    <property type="match status" value="1"/>
</dbReference>
<dbReference type="InParanoid" id="F0Z615"/>
<dbReference type="GeneID" id="10503292"/>
<dbReference type="InterPro" id="IPR040328">
    <property type="entry name" value="DDB_G0279899-like"/>
</dbReference>
<dbReference type="Gene3D" id="3.30.160.60">
    <property type="entry name" value="Classic Zinc Finger"/>
    <property type="match status" value="1"/>
</dbReference>
<dbReference type="InterPro" id="IPR000315">
    <property type="entry name" value="Znf_B-box"/>
</dbReference>
<feature type="domain" description="B box-type" evidence="2">
    <location>
        <begin position="8"/>
        <end position="47"/>
    </location>
</feature>
<dbReference type="AlphaFoldDB" id="F0Z615"/>
<gene>
    <name evidence="3" type="ORF">DICPUDRAFT_96216</name>
</gene>
<sequence>MATNRQYDTTCLEHPQKTIVFICSTCSDNIPVCNKCIIGSHNGHVFKDLEDIEINLKNKINKDFKTQTLPQLSKLLENNKSQLEKSDNQLKQIQENHTKNLETLTNEFKKIKDIVNIKENDFKKLLITKLDENIEANNNFTSAIEDSNKKVNNILNTQNNNKNNNQNNNQFIEIVKQSHICKKLLSNFNNYPQYNEVSLLTKESNFELVKKNIDGFLSLVQNQNNANGSNSLDQHQKYMVYRGLRFFVYKNGCSIENSTKLIAIYPGSHLPPVFPPNVSEILLPDGFNQSLDSLPPSVTVLYLFNISYQLNQDSIPHTIQTIYFGDGFSQQFHFINNQFANNYFSAFPKQIFLGNVAYPYYGNSQYYHQIHVHYDKNYRFGKSHGWTLCDTIGKYSFNQNH</sequence>
<dbReference type="PANTHER" id="PTHR31768:SF3">
    <property type="entry name" value="B BOX-TYPE DOMAIN-CONTAINING PROTEIN-RELATED"/>
    <property type="match status" value="1"/>
</dbReference>
<dbReference type="SUPFAM" id="SSF57845">
    <property type="entry name" value="B-box zinc-binding domain"/>
    <property type="match status" value="1"/>
</dbReference>
<proteinExistence type="predicted"/>
<organism evidence="3 4">
    <name type="scientific">Dictyostelium purpureum</name>
    <name type="common">Slime mold</name>
    <dbReference type="NCBI Taxonomy" id="5786"/>
    <lineage>
        <taxon>Eukaryota</taxon>
        <taxon>Amoebozoa</taxon>
        <taxon>Evosea</taxon>
        <taxon>Eumycetozoa</taxon>
        <taxon>Dictyostelia</taxon>
        <taxon>Dictyosteliales</taxon>
        <taxon>Dictyosteliaceae</taxon>
        <taxon>Dictyostelium</taxon>
    </lineage>
</organism>
<dbReference type="Pfam" id="PF05725">
    <property type="entry name" value="FNIP"/>
    <property type="match status" value="1"/>
</dbReference>
<dbReference type="OrthoDB" id="23145at2759"/>
<keyword evidence="1" id="KW-0175">Coiled coil</keyword>
<dbReference type="EMBL" id="GL870941">
    <property type="protein sequence ID" value="EGC40521.1"/>
    <property type="molecule type" value="Genomic_DNA"/>
</dbReference>
<dbReference type="GO" id="GO:0008270">
    <property type="term" value="F:zinc ion binding"/>
    <property type="evidence" value="ECO:0007669"/>
    <property type="project" value="InterPro"/>
</dbReference>
<accession>F0Z615</accession>
<name>F0Z615_DICPU</name>
<dbReference type="OMA" id="KQSHICK"/>
<dbReference type="Proteomes" id="UP000001064">
    <property type="component" value="Unassembled WGS sequence"/>
</dbReference>